<dbReference type="PROSITE" id="PS00778">
    <property type="entry name" value="HIS_ACID_PHOSPHAT_2"/>
    <property type="match status" value="1"/>
</dbReference>
<protein>
    <recommendedName>
        <fullName evidence="2">3-phytase</fullName>
        <ecNumber evidence="2">3.1.3.8</ecNumber>
    </recommendedName>
</protein>
<keyword evidence="4" id="KW-1133">Transmembrane helix</keyword>
<evidence type="ECO:0000313" key="6">
    <source>
        <dbReference type="Proteomes" id="UP000016922"/>
    </source>
</evidence>
<dbReference type="Proteomes" id="UP000016922">
    <property type="component" value="Unassembled WGS sequence"/>
</dbReference>
<dbReference type="Gene3D" id="3.40.50.1240">
    <property type="entry name" value="Phosphoglycerate mutase-like"/>
    <property type="match status" value="1"/>
</dbReference>
<proteinExistence type="inferred from homology"/>
<keyword evidence="4" id="KW-0812">Transmembrane</keyword>
<keyword evidence="6" id="KW-1185">Reference proteome</keyword>
<evidence type="ECO:0000313" key="5">
    <source>
        <dbReference type="EMBL" id="EPE32394.1"/>
    </source>
</evidence>
<dbReference type="OrthoDB" id="6509975at2759"/>
<organism evidence="5 6">
    <name type="scientific">Glarea lozoyensis (strain ATCC 20868 / MF5171)</name>
    <dbReference type="NCBI Taxonomy" id="1116229"/>
    <lineage>
        <taxon>Eukaryota</taxon>
        <taxon>Fungi</taxon>
        <taxon>Dikarya</taxon>
        <taxon>Ascomycota</taxon>
        <taxon>Pezizomycotina</taxon>
        <taxon>Leotiomycetes</taxon>
        <taxon>Helotiales</taxon>
        <taxon>Helotiaceae</taxon>
        <taxon>Glarea</taxon>
    </lineage>
</organism>
<evidence type="ECO:0000256" key="4">
    <source>
        <dbReference type="SAM" id="Phobius"/>
    </source>
</evidence>
<dbReference type="GeneID" id="19466580"/>
<name>S3D5K5_GLAL2</name>
<dbReference type="HOGENOM" id="CLU_020880_2_1_1"/>
<dbReference type="PROSITE" id="PS00616">
    <property type="entry name" value="HIS_ACID_PHOSPHAT_1"/>
    <property type="match status" value="1"/>
</dbReference>
<dbReference type="OMA" id="YNAQALC"/>
<dbReference type="PANTHER" id="PTHR20963">
    <property type="entry name" value="MULTIPLE INOSITOL POLYPHOSPHATE PHOSPHATASE-RELATED"/>
    <property type="match status" value="1"/>
</dbReference>
<dbReference type="AlphaFoldDB" id="S3D5K5"/>
<dbReference type="SUPFAM" id="SSF53254">
    <property type="entry name" value="Phosphoglycerate mutase-like"/>
    <property type="match status" value="1"/>
</dbReference>
<dbReference type="InterPro" id="IPR000560">
    <property type="entry name" value="His_Pase_clade-2"/>
</dbReference>
<comment type="similarity">
    <text evidence="1">Belongs to the histidine acid phosphatase family.</text>
</comment>
<evidence type="ECO:0000256" key="2">
    <source>
        <dbReference type="ARBA" id="ARBA00012632"/>
    </source>
</evidence>
<sequence length="568" mass="63616">MTRSGEEAESLMGKNFELGEMSRDEPAIMDSSKLKVNKHVQFIKTGFLVAAFVVAGYCMLTMLYQKLTGGDDHKCGNSHPKVPQYFDPNPELWPGPTATGRAPFLAQESVVPSLGPAPNKSIERLWGHLSPYSPNYEGWGIEEYPLPDGAEITQVHTLHRHGSRYPTVGVNVQGFGAKMAILKGKFTAVGALSFLNDWTYGLGAEIMVPSGRLQLFESGVHRYYQYGHLYVPGTKIIVRSTTQKRMRESVWNFLSGFFGLDWQDKATVGYGIEGFSTTDRWNNSLAGYDNCPNSNTFRNQGGTNATNEWVEIYLQNATTRFNRLMSGLEFSVQDVYAMQTMCPYEFAAYAYSPFCQLFTYEEWEGFEYSIDLYFSGGSAYQSPTGRAVGLAWHQEFLARLEHHTLSFSHSQINTTLDSTTTTFPTNQSLYFDFSHDTNIMSILTSLGFTQFSEPLSATKQAGAHNLTVSHVTPFGARLDIEVLKTPHPVSEGRDVEAEGAETKYIRFKLNERTLPHPRCPLRSDGLCEMETLVKILREEEGKAMFDLACFGEYDAVPHGELRDGHPEA</sequence>
<gene>
    <name evidence="5" type="ORF">GLAREA_07527</name>
</gene>
<reference evidence="5 6" key="1">
    <citation type="journal article" date="2013" name="BMC Genomics">
        <title>Genomics-driven discovery of the pneumocandin biosynthetic gene cluster in the fungus Glarea lozoyensis.</title>
        <authorList>
            <person name="Chen L."/>
            <person name="Yue Q."/>
            <person name="Zhang X."/>
            <person name="Xiang M."/>
            <person name="Wang C."/>
            <person name="Li S."/>
            <person name="Che Y."/>
            <person name="Ortiz-Lopez F.J."/>
            <person name="Bills G.F."/>
            <person name="Liu X."/>
            <person name="An Z."/>
        </authorList>
    </citation>
    <scope>NUCLEOTIDE SEQUENCE [LARGE SCALE GENOMIC DNA]</scope>
    <source>
        <strain evidence="6">ATCC 20868 / MF5171</strain>
    </source>
</reference>
<keyword evidence="3" id="KW-0378">Hydrolase</keyword>
<feature type="transmembrane region" description="Helical" evidence="4">
    <location>
        <begin position="42"/>
        <end position="64"/>
    </location>
</feature>
<dbReference type="KEGG" id="glz:GLAREA_07527"/>
<evidence type="ECO:0000256" key="3">
    <source>
        <dbReference type="ARBA" id="ARBA00022801"/>
    </source>
</evidence>
<dbReference type="CDD" id="cd07061">
    <property type="entry name" value="HP_HAP_like"/>
    <property type="match status" value="1"/>
</dbReference>
<dbReference type="EC" id="3.1.3.8" evidence="2"/>
<dbReference type="PANTHER" id="PTHR20963:SF43">
    <property type="entry name" value="PUTATIVE (AFU_ORTHOLOGUE AFUA_7G01240)-RELATED"/>
    <property type="match status" value="1"/>
</dbReference>
<keyword evidence="4" id="KW-0472">Membrane</keyword>
<dbReference type="InterPro" id="IPR033379">
    <property type="entry name" value="Acid_Pase_AS"/>
</dbReference>
<dbReference type="GO" id="GO:0003993">
    <property type="term" value="F:acid phosphatase activity"/>
    <property type="evidence" value="ECO:0007669"/>
    <property type="project" value="TreeGrafter"/>
</dbReference>
<evidence type="ECO:0000256" key="1">
    <source>
        <dbReference type="ARBA" id="ARBA00005375"/>
    </source>
</evidence>
<dbReference type="GO" id="GO:0016158">
    <property type="term" value="F:inositol hexakisphosphate 3-phosphatase activity"/>
    <property type="evidence" value="ECO:0007669"/>
    <property type="project" value="UniProtKB-EC"/>
</dbReference>
<accession>S3D5K5</accession>
<dbReference type="RefSeq" id="XP_008080406.1">
    <property type="nucleotide sequence ID" value="XM_008082215.1"/>
</dbReference>
<dbReference type="EMBL" id="KE145359">
    <property type="protein sequence ID" value="EPE32394.1"/>
    <property type="molecule type" value="Genomic_DNA"/>
</dbReference>
<dbReference type="InterPro" id="IPR029033">
    <property type="entry name" value="His_PPase_superfam"/>
</dbReference>
<dbReference type="eggNOG" id="KOG1382">
    <property type="taxonomic scope" value="Eukaryota"/>
</dbReference>
<dbReference type="Pfam" id="PF00328">
    <property type="entry name" value="His_Phos_2"/>
    <property type="match status" value="1"/>
</dbReference>